<dbReference type="PANTHER" id="PTHR13966">
    <property type="entry name" value="ENDONUCLEASE RELATED"/>
    <property type="match status" value="1"/>
</dbReference>
<dbReference type="OrthoDB" id="9811262at2"/>
<dbReference type="InterPro" id="IPR020821">
    <property type="entry name" value="ENPP1-3/EXOG-like_nuc-like"/>
</dbReference>
<keyword evidence="3" id="KW-0812">Transmembrane</keyword>
<dbReference type="Pfam" id="PF01223">
    <property type="entry name" value="Endonuclease_NS"/>
    <property type="match status" value="1"/>
</dbReference>
<keyword evidence="3" id="KW-1133">Transmembrane helix</keyword>
<dbReference type="GO" id="GO:0016787">
    <property type="term" value="F:hydrolase activity"/>
    <property type="evidence" value="ECO:0007669"/>
    <property type="project" value="InterPro"/>
</dbReference>
<dbReference type="Proteomes" id="UP000182350">
    <property type="component" value="Unassembled WGS sequence"/>
</dbReference>
<evidence type="ECO:0000313" key="6">
    <source>
        <dbReference type="EMBL" id="SFX73700.1"/>
    </source>
</evidence>
<dbReference type="STRING" id="1122209.SAMN02745752_02715"/>
<protein>
    <submittedName>
        <fullName evidence="6">Endonuclease G</fullName>
    </submittedName>
</protein>
<dbReference type="InterPro" id="IPR040255">
    <property type="entry name" value="Non-specific_endonuclease"/>
</dbReference>
<keyword evidence="7" id="KW-1185">Reference proteome</keyword>
<keyword evidence="3" id="KW-0472">Membrane</keyword>
<dbReference type="GO" id="GO:0046872">
    <property type="term" value="F:metal ion binding"/>
    <property type="evidence" value="ECO:0007669"/>
    <property type="project" value="UniProtKB-KW"/>
</dbReference>
<evidence type="ECO:0000256" key="2">
    <source>
        <dbReference type="PIRSR" id="PIRSR640255-2"/>
    </source>
</evidence>
<evidence type="ECO:0000256" key="1">
    <source>
        <dbReference type="PIRSR" id="PIRSR640255-1"/>
    </source>
</evidence>
<dbReference type="AlphaFoldDB" id="A0A1K1ZJ30"/>
<dbReference type="Gene3D" id="3.40.570.10">
    <property type="entry name" value="Extracellular Endonuclease, subunit A"/>
    <property type="match status" value="1"/>
</dbReference>
<dbReference type="PANTHER" id="PTHR13966:SF5">
    <property type="entry name" value="ENDONUCLEASE G, MITOCHONDRIAL"/>
    <property type="match status" value="1"/>
</dbReference>
<feature type="active site" description="Proton acceptor" evidence="1">
    <location>
        <position position="118"/>
    </location>
</feature>
<gene>
    <name evidence="6" type="ORF">SAMN02745752_02715</name>
</gene>
<evidence type="ECO:0000259" key="5">
    <source>
        <dbReference type="SMART" id="SM00892"/>
    </source>
</evidence>
<evidence type="ECO:0000259" key="4">
    <source>
        <dbReference type="SMART" id="SM00477"/>
    </source>
</evidence>
<dbReference type="InterPro" id="IPR044925">
    <property type="entry name" value="His-Me_finger_sf"/>
</dbReference>
<organism evidence="6 7">
    <name type="scientific">Marinospirillum alkaliphilum DSM 21637</name>
    <dbReference type="NCBI Taxonomy" id="1122209"/>
    <lineage>
        <taxon>Bacteria</taxon>
        <taxon>Pseudomonadati</taxon>
        <taxon>Pseudomonadota</taxon>
        <taxon>Gammaproteobacteria</taxon>
        <taxon>Oceanospirillales</taxon>
        <taxon>Oceanospirillaceae</taxon>
        <taxon>Marinospirillum</taxon>
    </lineage>
</organism>
<dbReference type="GO" id="GO:0004519">
    <property type="term" value="F:endonuclease activity"/>
    <property type="evidence" value="ECO:0007669"/>
    <property type="project" value="UniProtKB-KW"/>
</dbReference>
<feature type="domain" description="ENPP1-3/EXOG-like endonuclease/phosphodiesterase" evidence="4">
    <location>
        <begin position="58"/>
        <end position="255"/>
    </location>
</feature>
<proteinExistence type="predicted"/>
<reference evidence="6 7" key="1">
    <citation type="submission" date="2016-11" db="EMBL/GenBank/DDBJ databases">
        <authorList>
            <person name="Jaros S."/>
            <person name="Januszkiewicz K."/>
            <person name="Wedrychowicz H."/>
        </authorList>
    </citation>
    <scope>NUCLEOTIDE SEQUENCE [LARGE SCALE GENOMIC DNA]</scope>
    <source>
        <strain evidence="6 7">DSM 21637</strain>
    </source>
</reference>
<sequence length="281" mass="32998">MKLRGLLRLPAWLLVVVLLGGGFFYWQEVQQREYHAYAGLPQVQDWKNWQTWHRVLRNPGFMVGYSEFRMNPLWVTYRLEPVEPGPSDPRPQRFQEDRRTFTRVNHDEYTGSGYDRGHLAPNHAMSRVHGREAQLRSFLMTNISPQTPELNRRVWQRIEATALDHFAPIKGEVWVITGPVFGEPTQRLNGSWVEIPAGFYKIFVAPPTAERRLKVLAFLVPQQVRGNEPLDQFLVTVREIEQLTGLNFLHRLPQELQDELETVIHPEPWRLSEVNRRMGRF</sequence>
<keyword evidence="6" id="KW-0378">Hydrolase</keyword>
<evidence type="ECO:0000256" key="3">
    <source>
        <dbReference type="SAM" id="Phobius"/>
    </source>
</evidence>
<keyword evidence="6" id="KW-0255">Endonuclease</keyword>
<dbReference type="InterPro" id="IPR001604">
    <property type="entry name" value="Endo_G_ENPP1-like_dom"/>
</dbReference>
<keyword evidence="6" id="KW-0540">Nuclease</keyword>
<dbReference type="EMBL" id="FPJW01000011">
    <property type="protein sequence ID" value="SFX73700.1"/>
    <property type="molecule type" value="Genomic_DNA"/>
</dbReference>
<name>A0A1K1ZJ30_9GAMM</name>
<keyword evidence="2" id="KW-0479">Metal-binding</keyword>
<dbReference type="SUPFAM" id="SSF54060">
    <property type="entry name" value="His-Me finger endonucleases"/>
    <property type="match status" value="1"/>
</dbReference>
<dbReference type="InterPro" id="IPR044929">
    <property type="entry name" value="DNA/RNA_non-sp_Endonuclease_sf"/>
</dbReference>
<dbReference type="SMART" id="SM00477">
    <property type="entry name" value="NUC"/>
    <property type="match status" value="1"/>
</dbReference>
<feature type="domain" description="DNA/RNA non-specific endonuclease/pyrophosphatase/phosphodiesterase" evidence="5">
    <location>
        <begin position="57"/>
        <end position="255"/>
    </location>
</feature>
<accession>A0A1K1ZJ30</accession>
<feature type="binding site" evidence="2">
    <location>
        <position position="151"/>
    </location>
    <ligand>
        <name>Mg(2+)</name>
        <dbReference type="ChEBI" id="CHEBI:18420"/>
        <note>catalytic</note>
    </ligand>
</feature>
<dbReference type="GO" id="GO:0003676">
    <property type="term" value="F:nucleic acid binding"/>
    <property type="evidence" value="ECO:0007669"/>
    <property type="project" value="InterPro"/>
</dbReference>
<dbReference type="SMART" id="SM00892">
    <property type="entry name" value="Endonuclease_NS"/>
    <property type="match status" value="1"/>
</dbReference>
<feature type="transmembrane region" description="Helical" evidence="3">
    <location>
        <begin position="7"/>
        <end position="26"/>
    </location>
</feature>
<evidence type="ECO:0000313" key="7">
    <source>
        <dbReference type="Proteomes" id="UP000182350"/>
    </source>
</evidence>
<dbReference type="RefSeq" id="WP_072327022.1">
    <property type="nucleotide sequence ID" value="NZ_FPJW01000011.1"/>
</dbReference>